<evidence type="ECO:0000313" key="7">
    <source>
        <dbReference type="Proteomes" id="UP000199397"/>
    </source>
</evidence>
<dbReference type="Pfam" id="PF02646">
    <property type="entry name" value="RmuC"/>
    <property type="match status" value="1"/>
</dbReference>
<name>A0A1H4DQL6_9GAMM</name>
<keyword evidence="3" id="KW-0175">Coiled coil</keyword>
<evidence type="ECO:0000313" key="6">
    <source>
        <dbReference type="EMBL" id="SEA75063.1"/>
    </source>
</evidence>
<dbReference type="GO" id="GO:0006310">
    <property type="term" value="P:DNA recombination"/>
    <property type="evidence" value="ECO:0007669"/>
    <property type="project" value="UniProtKB-KW"/>
</dbReference>
<dbReference type="EMBL" id="FNQP01000012">
    <property type="protein sequence ID" value="SEA75063.1"/>
    <property type="molecule type" value="Genomic_DNA"/>
</dbReference>
<organism evidence="6 7">
    <name type="scientific">Thiothrix caldifontis</name>
    <dbReference type="NCBI Taxonomy" id="525918"/>
    <lineage>
        <taxon>Bacteria</taxon>
        <taxon>Pseudomonadati</taxon>
        <taxon>Pseudomonadota</taxon>
        <taxon>Gammaproteobacteria</taxon>
        <taxon>Thiotrichales</taxon>
        <taxon>Thiotrichaceae</taxon>
        <taxon>Thiothrix</taxon>
    </lineage>
</organism>
<dbReference type="AlphaFoldDB" id="A0A1H4DQL6"/>
<gene>
    <name evidence="6" type="ORF">SAMN05660964_02360</name>
</gene>
<keyword evidence="5" id="KW-1133">Transmembrane helix</keyword>
<dbReference type="RefSeq" id="WP_093068874.1">
    <property type="nucleotide sequence ID" value="NZ_FNQP01000012.1"/>
</dbReference>
<dbReference type="PANTHER" id="PTHR30563:SF0">
    <property type="entry name" value="DNA RECOMBINATION PROTEIN RMUC"/>
    <property type="match status" value="1"/>
</dbReference>
<accession>A0A1H4DQL6</accession>
<protein>
    <submittedName>
        <fullName evidence="6">DNA recombination protein RmuC</fullName>
    </submittedName>
</protein>
<evidence type="ECO:0000256" key="2">
    <source>
        <dbReference type="ARBA" id="ARBA00009840"/>
    </source>
</evidence>
<keyword evidence="5" id="KW-0472">Membrane</keyword>
<dbReference type="PANTHER" id="PTHR30563">
    <property type="entry name" value="DNA RECOMBINATION PROTEIN RMUC"/>
    <property type="match status" value="1"/>
</dbReference>
<evidence type="ECO:0000256" key="3">
    <source>
        <dbReference type="ARBA" id="ARBA00023054"/>
    </source>
</evidence>
<dbReference type="Proteomes" id="UP000199397">
    <property type="component" value="Unassembled WGS sequence"/>
</dbReference>
<dbReference type="OrthoDB" id="9765111at2"/>
<reference evidence="6 7" key="1">
    <citation type="submission" date="2016-10" db="EMBL/GenBank/DDBJ databases">
        <authorList>
            <person name="de Groot N.N."/>
        </authorList>
    </citation>
    <scope>NUCLEOTIDE SEQUENCE [LARGE SCALE GENOMIC DNA]</scope>
    <source>
        <strain evidence="6 7">DSM 21228</strain>
    </source>
</reference>
<proteinExistence type="inferred from homology"/>
<comment type="function">
    <text evidence="1">Involved in DNA recombination.</text>
</comment>
<dbReference type="InterPro" id="IPR003798">
    <property type="entry name" value="DNA_recombination_RmuC"/>
</dbReference>
<evidence type="ECO:0000256" key="4">
    <source>
        <dbReference type="ARBA" id="ARBA00023172"/>
    </source>
</evidence>
<keyword evidence="7" id="KW-1185">Reference proteome</keyword>
<keyword evidence="4" id="KW-0233">DNA recombination</keyword>
<evidence type="ECO:0000256" key="5">
    <source>
        <dbReference type="SAM" id="Phobius"/>
    </source>
</evidence>
<comment type="similarity">
    <text evidence="2">Belongs to the RmuC family.</text>
</comment>
<dbReference type="STRING" id="525918.SAMN05660964_02360"/>
<feature type="transmembrane region" description="Helical" evidence="5">
    <location>
        <begin position="16"/>
        <end position="36"/>
    </location>
</feature>
<evidence type="ECO:0000256" key="1">
    <source>
        <dbReference type="ARBA" id="ARBA00003416"/>
    </source>
</evidence>
<sequence length="436" mass="49558">MESAPFQLGAFIDDNIVVVTALIMFALGALLAHFIYSAPLRQAQRELERLQLLRQTEEQINEERLRMLDDAQDRLHHTFASLSQRALRDNNTQFLQLAHETLGRFQVESRTDLEQRQLSIQHLVDPIRDALAKTEAQIQQIEKDRHASFGVLSQQIRGMMHDQTALRDETGRLASALRTPGIRGQWGELSLRRLAELSGMIEHCDFVEQTQRSNAERTIRPDMVIRMPDAREMIVDAKAPMDAYLDAVNADNEDSRKRHLQRHARHVRDHVKVLAGKRYWEQFEQSPDFVVLFIPGEQFLGAALEQDKTLLHDSLNDKVILATPSTLVALLRAVAFGWKQTVLAENASKVRDLGEELHKRLTVFLDHLERLGRNLGSSVDTYNKALGSLERSVLPGVRKLSELGISSGRNITEPVPVEAIPRRPYVKDTETDAETD</sequence>
<keyword evidence="5" id="KW-0812">Transmembrane</keyword>